<sequence>MANAGRWSNTSVEKAELRGIDGCKLFPRILERSRQKSKFGERVSGRMELDTESEVNFLKFNDNNWSFSRIEMLRFVGKIVVQDRLIISLVDFSVQMINKVKKNHSDVRRRIPVQIRLSRTSRVK</sequence>
<dbReference type="GeneID" id="117152551"/>
<dbReference type="RefSeq" id="XP_033180649.1">
    <property type="nucleotide sequence ID" value="XM_033324758.1"/>
</dbReference>
<keyword evidence="1" id="KW-1185">Reference proteome</keyword>
<dbReference type="Proteomes" id="UP000515180">
    <property type="component" value="Unplaced"/>
</dbReference>
<reference evidence="2" key="1">
    <citation type="submission" date="2025-08" db="UniProtKB">
        <authorList>
            <consortium name="RefSeq"/>
        </authorList>
    </citation>
    <scope>IDENTIFICATION</scope>
</reference>
<proteinExistence type="predicted"/>
<evidence type="ECO:0000313" key="2">
    <source>
        <dbReference type="RefSeq" id="XP_033180649.1"/>
    </source>
</evidence>
<gene>
    <name evidence="2" type="primary">LOC117152551</name>
</gene>
<protein>
    <submittedName>
        <fullName evidence="2">Uncharacterized protein LOC117152551</fullName>
    </submittedName>
</protein>
<dbReference type="AlphaFoldDB" id="A0A6P8M1Q3"/>
<evidence type="ECO:0000313" key="1">
    <source>
        <dbReference type="Proteomes" id="UP000515180"/>
    </source>
</evidence>
<organism evidence="1 2">
    <name type="scientific">Bombus impatiens</name>
    <name type="common">Bumblebee</name>
    <dbReference type="NCBI Taxonomy" id="132113"/>
    <lineage>
        <taxon>Eukaryota</taxon>
        <taxon>Metazoa</taxon>
        <taxon>Ecdysozoa</taxon>
        <taxon>Arthropoda</taxon>
        <taxon>Hexapoda</taxon>
        <taxon>Insecta</taxon>
        <taxon>Pterygota</taxon>
        <taxon>Neoptera</taxon>
        <taxon>Endopterygota</taxon>
        <taxon>Hymenoptera</taxon>
        <taxon>Apocrita</taxon>
        <taxon>Aculeata</taxon>
        <taxon>Apoidea</taxon>
        <taxon>Anthophila</taxon>
        <taxon>Apidae</taxon>
        <taxon>Bombus</taxon>
        <taxon>Pyrobombus</taxon>
    </lineage>
</organism>
<accession>A0A6P8M1Q3</accession>
<name>A0A6P8M1Q3_BOMIM</name>